<keyword evidence="4" id="KW-0812">Transmembrane</keyword>
<comment type="pathway">
    <text evidence="1 10">Protein modification; protein glycosylation.</text>
</comment>
<dbReference type="InterPro" id="IPR001296">
    <property type="entry name" value="Glyco_trans_1"/>
</dbReference>
<organism evidence="13 14">
    <name type="scientific">Parastrongyloides trichosuri</name>
    <name type="common">Possum-specific nematode worm</name>
    <dbReference type="NCBI Taxonomy" id="131310"/>
    <lineage>
        <taxon>Eukaryota</taxon>
        <taxon>Metazoa</taxon>
        <taxon>Ecdysozoa</taxon>
        <taxon>Nematoda</taxon>
        <taxon>Chromadorea</taxon>
        <taxon>Rhabditida</taxon>
        <taxon>Tylenchina</taxon>
        <taxon>Panagrolaimomorpha</taxon>
        <taxon>Strongyloidoidea</taxon>
        <taxon>Strongyloididae</taxon>
        <taxon>Parastrongyloides</taxon>
    </lineage>
</organism>
<dbReference type="InterPro" id="IPR028098">
    <property type="entry name" value="Glyco_trans_4-like_N"/>
</dbReference>
<feature type="domain" description="Glycosyltransferase subfamily 4-like N-terminal" evidence="12">
    <location>
        <begin position="12"/>
        <end position="186"/>
    </location>
</feature>
<dbReference type="PANTHER" id="PTHR45918:SF1">
    <property type="entry name" value="ALPHA-1,3_1,6-MANNOSYLTRANSFERASE ALG2"/>
    <property type="match status" value="1"/>
</dbReference>
<keyword evidence="5" id="KW-0256">Endoplasmic reticulum</keyword>
<evidence type="ECO:0000256" key="9">
    <source>
        <dbReference type="ARBA" id="ARBA00045104"/>
    </source>
</evidence>
<reference evidence="14" key="1">
    <citation type="submission" date="2017-02" db="UniProtKB">
        <authorList>
            <consortium name="WormBaseParasite"/>
        </authorList>
    </citation>
    <scope>IDENTIFICATION</scope>
</reference>
<keyword evidence="3 10" id="KW-0808">Transferase</keyword>
<dbReference type="SUPFAM" id="SSF53756">
    <property type="entry name" value="UDP-Glycosyltransferase/glycogen phosphorylase"/>
    <property type="match status" value="1"/>
</dbReference>
<dbReference type="Gene3D" id="3.40.50.2000">
    <property type="entry name" value="Glycogen Phosphorylase B"/>
    <property type="match status" value="2"/>
</dbReference>
<name>A0A0N4ZQ18_PARTI</name>
<proteinExistence type="inferred from homology"/>
<dbReference type="UniPathway" id="UPA00378"/>
<evidence type="ECO:0000256" key="5">
    <source>
        <dbReference type="ARBA" id="ARBA00022824"/>
    </source>
</evidence>
<dbReference type="GO" id="GO:0005789">
    <property type="term" value="C:endoplasmic reticulum membrane"/>
    <property type="evidence" value="ECO:0007669"/>
    <property type="project" value="UniProtKB-SubCell"/>
</dbReference>
<dbReference type="Pfam" id="PF13439">
    <property type="entry name" value="Glyco_transf_4"/>
    <property type="match status" value="1"/>
</dbReference>
<comment type="similarity">
    <text evidence="10">Belongs to the glycosyltransferase group 1 family.</text>
</comment>
<dbReference type="WBParaSite" id="PTRK_0001062300.1">
    <property type="protein sequence ID" value="PTRK_0001062300.1"/>
    <property type="gene ID" value="PTRK_0001062300"/>
</dbReference>
<comment type="catalytic activity">
    <reaction evidence="8 10">
        <text>a beta-D-Man-(1-&gt;4)-beta-D-GlcNAc-(1-&gt;4)-alpha-D-GlcNAc-diphospho-di-trans,poly-cis-dolichol + GDP-alpha-D-mannose = an alpha-D-Man-(1-&gt;3)-beta-D-Man-(1-&gt;4)-beta-D-GlcNAc-(1-&gt;4)-alpha-D-GlcNAc-diphospho-di-trans,poly-cis-dolichol + GDP + H(+)</text>
        <dbReference type="Rhea" id="RHEA:29515"/>
        <dbReference type="Rhea" id="RHEA-COMP:19511"/>
        <dbReference type="Rhea" id="RHEA-COMP:19513"/>
        <dbReference type="ChEBI" id="CHEBI:15378"/>
        <dbReference type="ChEBI" id="CHEBI:57527"/>
        <dbReference type="ChEBI" id="CHEBI:58189"/>
        <dbReference type="ChEBI" id="CHEBI:58472"/>
        <dbReference type="ChEBI" id="CHEBI:132510"/>
        <dbReference type="EC" id="2.4.1.132"/>
    </reaction>
    <physiologicalReaction direction="left-to-right" evidence="8 10">
        <dbReference type="Rhea" id="RHEA:29516"/>
    </physiologicalReaction>
</comment>
<evidence type="ECO:0000259" key="12">
    <source>
        <dbReference type="Pfam" id="PF13439"/>
    </source>
</evidence>
<protein>
    <recommendedName>
        <fullName evidence="10">Alpha-1,3/1,6-mannosyltransferase ALG2</fullName>
        <ecNumber evidence="10">2.4.1.132</ecNumber>
        <ecNumber evidence="10">2.4.1.257</ecNumber>
    </recommendedName>
    <alternativeName>
        <fullName evidence="10">GDP-Man:Man(1)GlcNAc(2)-PP-Dol alpha-1,3-mannosyltransferase</fullName>
    </alternativeName>
</protein>
<comment type="catalytic activity">
    <reaction evidence="9 10">
        <text>an alpha-D-Man-(1-&gt;3)-beta-D-Man-(1-&gt;4)-beta-D-GlcNAc-(1-&gt;4)-alpha-D-GlcNAc-diphospho-di-trans,poly-cis-dolichol + GDP-alpha-D-mannose = an alpha-D-Man-(1-&gt;3)-[alpha-D-Man-(1-&gt;6)]-beta-D-Man-(1-&gt;4)-beta-D-GlcNAc-(1-&gt;4)-alpha-D-GlcNAc-diphospho-di-trans,poly-cis-dolichol + GDP + H(+)</text>
        <dbReference type="Rhea" id="RHEA:29519"/>
        <dbReference type="Rhea" id="RHEA-COMP:19513"/>
        <dbReference type="Rhea" id="RHEA-COMP:19515"/>
        <dbReference type="ChEBI" id="CHEBI:15378"/>
        <dbReference type="ChEBI" id="CHEBI:57527"/>
        <dbReference type="ChEBI" id="CHEBI:58189"/>
        <dbReference type="ChEBI" id="CHEBI:132510"/>
        <dbReference type="ChEBI" id="CHEBI:132511"/>
        <dbReference type="EC" id="2.4.1.257"/>
    </reaction>
    <physiologicalReaction direction="left-to-right" evidence="9 10">
        <dbReference type="Rhea" id="RHEA:29520"/>
    </physiologicalReaction>
</comment>
<evidence type="ECO:0000256" key="2">
    <source>
        <dbReference type="ARBA" id="ARBA00022676"/>
    </source>
</evidence>
<feature type="domain" description="Glycosyl transferase family 1" evidence="11">
    <location>
        <begin position="205"/>
        <end position="364"/>
    </location>
</feature>
<dbReference type="GO" id="GO:0102704">
    <property type="term" value="F:GDP-Man:Man(2)GlcNAc(2)-PP-Dol alpha-1,6-mannosyltransferase activity"/>
    <property type="evidence" value="ECO:0007669"/>
    <property type="project" value="UniProtKB-UniRule"/>
</dbReference>
<keyword evidence="6" id="KW-1133">Transmembrane helix</keyword>
<dbReference type="PANTHER" id="PTHR45918">
    <property type="entry name" value="ALPHA-1,3/1,6-MANNOSYLTRANSFERASE ALG2"/>
    <property type="match status" value="1"/>
</dbReference>
<evidence type="ECO:0000259" key="11">
    <source>
        <dbReference type="Pfam" id="PF00534"/>
    </source>
</evidence>
<evidence type="ECO:0000313" key="14">
    <source>
        <dbReference type="WBParaSite" id="PTRK_0001062300.1"/>
    </source>
</evidence>
<sequence length="392" mass="45422">MKITFIHPDLGIGGAERLVVDAAIAYQENGHEVEFITNHYSEDHCFEETKKFKITKIDIFPRSIFGKMKALCAYIRMCLAAIYVCIFRRDSDIFFVDQVSACLFILKLFTITKIIFYCHFPDQLLTKRESFLKKFYRYFLDIFEGWTTSLSHVICVNSKFTESVVRDTFSLLKNRELKVVYPSLNTKYFDQMEDCELDIIPKTVEHIFVSLNRFEFKKNVEIAIMALESLKIELTDEEMSKVCLILAGGYDKLNSENLENYEYLKRLAFNLDIDSNNLIFMKNPTDQQKIQLLKKCKMLIYTPSNEHFGIVPIEAMYMGKGVIAMNSGGPKETILDGVTGFLVAENPYEMASKMKMVVRNQINFKQMAIDCKKRVESLFAFDSFKNTLEGLL</sequence>
<keyword evidence="13" id="KW-1185">Reference proteome</keyword>
<keyword evidence="7" id="KW-0472">Membrane</keyword>
<evidence type="ECO:0000256" key="7">
    <source>
        <dbReference type="ARBA" id="ARBA00023136"/>
    </source>
</evidence>
<evidence type="ECO:0000256" key="8">
    <source>
        <dbReference type="ARBA" id="ARBA00045103"/>
    </source>
</evidence>
<evidence type="ECO:0000256" key="6">
    <source>
        <dbReference type="ARBA" id="ARBA00022989"/>
    </source>
</evidence>
<dbReference type="Pfam" id="PF00534">
    <property type="entry name" value="Glycos_transf_1"/>
    <property type="match status" value="1"/>
</dbReference>
<evidence type="ECO:0000313" key="13">
    <source>
        <dbReference type="Proteomes" id="UP000038045"/>
    </source>
</evidence>
<dbReference type="Proteomes" id="UP000038045">
    <property type="component" value="Unplaced"/>
</dbReference>
<keyword evidence="2 10" id="KW-0328">Glycosyltransferase</keyword>
<dbReference type="EC" id="2.4.1.257" evidence="10"/>
<comment type="subcellular location">
    <subcellularLocation>
        <location evidence="10">Endoplasmic reticulum membrane</location>
        <topology evidence="10">Single-pass membrane protein</topology>
    </subcellularLocation>
</comment>
<dbReference type="CDD" id="cd03805">
    <property type="entry name" value="GT4_ALG2-like"/>
    <property type="match status" value="1"/>
</dbReference>
<evidence type="ECO:0000256" key="10">
    <source>
        <dbReference type="RuleBase" id="RU367136"/>
    </source>
</evidence>
<dbReference type="EC" id="2.4.1.132" evidence="10"/>
<comment type="function">
    <text evidence="10">Mannosylates Man(2)GlcNAc(2)-dolichol diphosphate and Man(1)GlcNAc(2)-dolichol diphosphate to form Man(3)GlcNAc(2)-dolichol diphosphate.</text>
</comment>
<evidence type="ECO:0000256" key="3">
    <source>
        <dbReference type="ARBA" id="ARBA00022679"/>
    </source>
</evidence>
<evidence type="ECO:0000256" key="4">
    <source>
        <dbReference type="ARBA" id="ARBA00022692"/>
    </source>
</evidence>
<accession>A0A0N4ZQ18</accession>
<dbReference type="InterPro" id="IPR027054">
    <property type="entry name" value="ALG2"/>
</dbReference>
<dbReference type="STRING" id="131310.A0A0N4ZQ18"/>
<evidence type="ECO:0000256" key="1">
    <source>
        <dbReference type="ARBA" id="ARBA00004922"/>
    </source>
</evidence>
<dbReference type="GO" id="GO:0004378">
    <property type="term" value="F:GDP-Man:Man(1)GlcNAc(2)-PP-Dol alpha-1,3-mannosyltransferase activity"/>
    <property type="evidence" value="ECO:0007669"/>
    <property type="project" value="UniProtKB-UniRule"/>
</dbReference>
<dbReference type="AlphaFoldDB" id="A0A0N4ZQ18"/>